<protein>
    <recommendedName>
        <fullName evidence="4">Secreted protein</fullName>
    </recommendedName>
</protein>
<keyword evidence="3" id="KW-1185">Reference proteome</keyword>
<accession>A0AAD5JWF4</accession>
<evidence type="ECO:0008006" key="4">
    <source>
        <dbReference type="Google" id="ProtNLM"/>
    </source>
</evidence>
<name>A0AAD5JWF4_9FUNG</name>
<reference evidence="2" key="1">
    <citation type="journal article" date="2022" name="IScience">
        <title>Evolution of zygomycete secretomes and the origins of terrestrial fungal ecologies.</title>
        <authorList>
            <person name="Chang Y."/>
            <person name="Wang Y."/>
            <person name="Mondo S."/>
            <person name="Ahrendt S."/>
            <person name="Andreopoulos W."/>
            <person name="Barry K."/>
            <person name="Beard J."/>
            <person name="Benny G.L."/>
            <person name="Blankenship S."/>
            <person name="Bonito G."/>
            <person name="Cuomo C."/>
            <person name="Desiro A."/>
            <person name="Gervers K.A."/>
            <person name="Hundley H."/>
            <person name="Kuo A."/>
            <person name="LaButti K."/>
            <person name="Lang B.F."/>
            <person name="Lipzen A."/>
            <person name="O'Donnell K."/>
            <person name="Pangilinan J."/>
            <person name="Reynolds N."/>
            <person name="Sandor L."/>
            <person name="Smith M.E."/>
            <person name="Tsang A."/>
            <person name="Grigoriev I.V."/>
            <person name="Stajich J.E."/>
            <person name="Spatafora J.W."/>
        </authorList>
    </citation>
    <scope>NUCLEOTIDE SEQUENCE</scope>
    <source>
        <strain evidence="2">RSA 2281</strain>
    </source>
</reference>
<feature type="chain" id="PRO_5041919421" description="Secreted protein" evidence="1">
    <location>
        <begin position="23"/>
        <end position="98"/>
    </location>
</feature>
<comment type="caution">
    <text evidence="2">The sequence shown here is derived from an EMBL/GenBank/DDBJ whole genome shotgun (WGS) entry which is preliminary data.</text>
</comment>
<sequence>MIVAVPVWLVCVFAVPWMHCVSRDFYIHQSRNERSTLSYELNLQHYAKNNTKNTRSLFFTHTNNPILNYYYYLLLYVTLHQSSLSIHPSLFLSLLYQL</sequence>
<evidence type="ECO:0000313" key="2">
    <source>
        <dbReference type="EMBL" id="KAI9257986.1"/>
    </source>
</evidence>
<organism evidence="2 3">
    <name type="scientific">Phascolomyces articulosus</name>
    <dbReference type="NCBI Taxonomy" id="60185"/>
    <lineage>
        <taxon>Eukaryota</taxon>
        <taxon>Fungi</taxon>
        <taxon>Fungi incertae sedis</taxon>
        <taxon>Mucoromycota</taxon>
        <taxon>Mucoromycotina</taxon>
        <taxon>Mucoromycetes</taxon>
        <taxon>Mucorales</taxon>
        <taxon>Lichtheimiaceae</taxon>
        <taxon>Phascolomyces</taxon>
    </lineage>
</organism>
<evidence type="ECO:0000313" key="3">
    <source>
        <dbReference type="Proteomes" id="UP001209540"/>
    </source>
</evidence>
<feature type="signal peptide" evidence="1">
    <location>
        <begin position="1"/>
        <end position="22"/>
    </location>
</feature>
<dbReference type="EMBL" id="JAIXMP010000019">
    <property type="protein sequence ID" value="KAI9257986.1"/>
    <property type="molecule type" value="Genomic_DNA"/>
</dbReference>
<gene>
    <name evidence="2" type="ORF">BDA99DRAFT_514935</name>
</gene>
<evidence type="ECO:0000256" key="1">
    <source>
        <dbReference type="SAM" id="SignalP"/>
    </source>
</evidence>
<dbReference type="AlphaFoldDB" id="A0AAD5JWF4"/>
<reference evidence="2" key="2">
    <citation type="submission" date="2023-02" db="EMBL/GenBank/DDBJ databases">
        <authorList>
            <consortium name="DOE Joint Genome Institute"/>
            <person name="Mondo S.J."/>
            <person name="Chang Y."/>
            <person name="Wang Y."/>
            <person name="Ahrendt S."/>
            <person name="Andreopoulos W."/>
            <person name="Barry K."/>
            <person name="Beard J."/>
            <person name="Benny G.L."/>
            <person name="Blankenship S."/>
            <person name="Bonito G."/>
            <person name="Cuomo C."/>
            <person name="Desiro A."/>
            <person name="Gervers K.A."/>
            <person name="Hundley H."/>
            <person name="Kuo A."/>
            <person name="LaButti K."/>
            <person name="Lang B.F."/>
            <person name="Lipzen A."/>
            <person name="O'Donnell K."/>
            <person name="Pangilinan J."/>
            <person name="Reynolds N."/>
            <person name="Sandor L."/>
            <person name="Smith M.W."/>
            <person name="Tsang A."/>
            <person name="Grigoriev I.V."/>
            <person name="Stajich J.E."/>
            <person name="Spatafora J.W."/>
        </authorList>
    </citation>
    <scope>NUCLEOTIDE SEQUENCE</scope>
    <source>
        <strain evidence="2">RSA 2281</strain>
    </source>
</reference>
<dbReference type="Proteomes" id="UP001209540">
    <property type="component" value="Unassembled WGS sequence"/>
</dbReference>
<keyword evidence="1" id="KW-0732">Signal</keyword>
<proteinExistence type="predicted"/>